<keyword evidence="3 6" id="KW-0285">Flavoprotein</keyword>
<accession>A0ABU9ATY2</accession>
<sequence>MAPPYRLAIHWFRRDLRISDNTALYHAAAAAGAVVPVYVLSDWKKRHLWTGEKRQIFLCRCLESLGKDLESIGGRLIFRSGSAEAELENLVKKTGADAIFYNRDPDPFGREAEKRVEAMAARLGIACHGHHDVTLHGPEEVLTKEGKPYRVYTPYSRNWLSLEKPAPLPKPKALHTPAKIPSLPLPGNSHWGWKNPDADLVEAGEHAAHQRLKTAISKRLATYGETRDIPSVPGTSRLSQDLRFGLLSPRTIYAETSKAMAKSKSASARSGMEKFIKELAWREFYMALLWHFPNVLHEEFNPDWRGLWWAEPDENFEAWKEGRTGFPIVDAGMRELLATGFMHNRVRMITAMFLTKDLHIDWRLGEQHFMQHLIDGEIASNNGGWQWSAGTGADAAPYFRIQNPWSQAKRYDPDGIYTKRWIPELAKVPAEKLLAPPKDGQPIAPGYPVPCVDHSAERDRTLAIFKKHRRR</sequence>
<gene>
    <name evidence="8" type="ORF">WKV53_11820</name>
</gene>
<dbReference type="Gene3D" id="1.10.579.10">
    <property type="entry name" value="DNA Cyclobutane Dipyrimidine Photolyase, subunit A, domain 3"/>
    <property type="match status" value="1"/>
</dbReference>
<dbReference type="Proteomes" id="UP001371305">
    <property type="component" value="Unassembled WGS sequence"/>
</dbReference>
<keyword evidence="4 6" id="KW-0274">FAD</keyword>
<comment type="caution">
    <text evidence="8">The sequence shown here is derived from an EMBL/GenBank/DDBJ whole genome shotgun (WGS) entry which is preliminary data.</text>
</comment>
<evidence type="ECO:0000256" key="1">
    <source>
        <dbReference type="ARBA" id="ARBA00001932"/>
    </source>
</evidence>
<dbReference type="InterPro" id="IPR006050">
    <property type="entry name" value="DNA_photolyase_N"/>
</dbReference>
<evidence type="ECO:0000259" key="7">
    <source>
        <dbReference type="PROSITE" id="PS51645"/>
    </source>
</evidence>
<dbReference type="EC" id="4.1.99.3" evidence="8"/>
<name>A0ABU9ATY2_9BACT</name>
<dbReference type="PROSITE" id="PS51645">
    <property type="entry name" value="PHR_CRY_ALPHA_BETA"/>
    <property type="match status" value="1"/>
</dbReference>
<dbReference type="Gene3D" id="3.40.50.620">
    <property type="entry name" value="HUPs"/>
    <property type="match status" value="1"/>
</dbReference>
<dbReference type="GO" id="GO:0003904">
    <property type="term" value="F:deoxyribodipyrimidine photo-lyase activity"/>
    <property type="evidence" value="ECO:0007669"/>
    <property type="project" value="UniProtKB-EC"/>
</dbReference>
<evidence type="ECO:0000256" key="5">
    <source>
        <dbReference type="ARBA" id="ARBA00022991"/>
    </source>
</evidence>
<evidence type="ECO:0000256" key="6">
    <source>
        <dbReference type="RuleBase" id="RU004182"/>
    </source>
</evidence>
<dbReference type="InterPro" id="IPR036155">
    <property type="entry name" value="Crypto/Photolyase_N_sf"/>
</dbReference>
<dbReference type="InterPro" id="IPR005101">
    <property type="entry name" value="Cryptochr/Photolyase_FAD-bd"/>
</dbReference>
<dbReference type="InterPro" id="IPR018394">
    <property type="entry name" value="DNA_photolyase_1_CS_C"/>
</dbReference>
<dbReference type="Pfam" id="PF03441">
    <property type="entry name" value="FAD_binding_7"/>
    <property type="match status" value="1"/>
</dbReference>
<comment type="cofactor">
    <cofactor evidence="2">
        <name>FAD</name>
        <dbReference type="ChEBI" id="CHEBI:57692"/>
    </cofactor>
</comment>
<keyword evidence="8" id="KW-0456">Lyase</keyword>
<keyword evidence="9" id="KW-1185">Reference proteome</keyword>
<dbReference type="PANTHER" id="PTHR11455">
    <property type="entry name" value="CRYPTOCHROME"/>
    <property type="match status" value="1"/>
</dbReference>
<evidence type="ECO:0000256" key="4">
    <source>
        <dbReference type="ARBA" id="ARBA00022827"/>
    </source>
</evidence>
<dbReference type="RefSeq" id="WP_341404795.1">
    <property type="nucleotide sequence ID" value="NZ_JBBUKT010000004.1"/>
</dbReference>
<comment type="cofactor">
    <cofactor evidence="1">
        <name>(6R)-5,10-methylene-5,6,7,8-tetrahydrofolate</name>
        <dbReference type="ChEBI" id="CHEBI:15636"/>
    </cofactor>
</comment>
<evidence type="ECO:0000256" key="2">
    <source>
        <dbReference type="ARBA" id="ARBA00001974"/>
    </source>
</evidence>
<dbReference type="SUPFAM" id="SSF52425">
    <property type="entry name" value="Cryptochrome/photolyase, N-terminal domain"/>
    <property type="match status" value="1"/>
</dbReference>
<evidence type="ECO:0000313" key="9">
    <source>
        <dbReference type="Proteomes" id="UP001371305"/>
    </source>
</evidence>
<proteinExistence type="inferred from homology"/>
<dbReference type="InterPro" id="IPR014729">
    <property type="entry name" value="Rossmann-like_a/b/a_fold"/>
</dbReference>
<organism evidence="8 9">
    <name type="scientific">Luteolibacter soli</name>
    <dbReference type="NCBI Taxonomy" id="3135280"/>
    <lineage>
        <taxon>Bacteria</taxon>
        <taxon>Pseudomonadati</taxon>
        <taxon>Verrucomicrobiota</taxon>
        <taxon>Verrucomicrobiia</taxon>
        <taxon>Verrucomicrobiales</taxon>
        <taxon>Verrucomicrobiaceae</taxon>
        <taxon>Luteolibacter</taxon>
    </lineage>
</organism>
<dbReference type="InterPro" id="IPR002081">
    <property type="entry name" value="Cryptochrome/DNA_photolyase_1"/>
</dbReference>
<comment type="similarity">
    <text evidence="6">Belongs to the DNA photolyase family.</text>
</comment>
<feature type="domain" description="Photolyase/cryptochrome alpha/beta" evidence="7">
    <location>
        <begin position="6"/>
        <end position="135"/>
    </location>
</feature>
<dbReference type="Gene3D" id="1.25.40.80">
    <property type="match status" value="1"/>
</dbReference>
<dbReference type="PANTHER" id="PTHR11455:SF9">
    <property type="entry name" value="CRYPTOCHROME CIRCADIAN CLOCK 5 ISOFORM X1"/>
    <property type="match status" value="1"/>
</dbReference>
<dbReference type="PROSITE" id="PS00394">
    <property type="entry name" value="DNA_PHOTOLYASES_1_1"/>
    <property type="match status" value="1"/>
</dbReference>
<protein>
    <submittedName>
        <fullName evidence="8">Deoxyribodipyrimidine photo-lyase</fullName>
        <ecNumber evidence="8">4.1.99.3</ecNumber>
    </submittedName>
</protein>
<dbReference type="InterPro" id="IPR036134">
    <property type="entry name" value="Crypto/Photolyase_FAD-like_sf"/>
</dbReference>
<dbReference type="SUPFAM" id="SSF48173">
    <property type="entry name" value="Cryptochrome/photolyase FAD-binding domain"/>
    <property type="match status" value="1"/>
</dbReference>
<reference evidence="8 9" key="1">
    <citation type="submission" date="2024-04" db="EMBL/GenBank/DDBJ databases">
        <title>Luteolibacter sp. isolated from soil.</title>
        <authorList>
            <person name="An J."/>
        </authorList>
    </citation>
    <scope>NUCLEOTIDE SEQUENCE [LARGE SCALE GENOMIC DNA]</scope>
    <source>
        <strain evidence="8 9">Y139</strain>
    </source>
</reference>
<dbReference type="EMBL" id="JBBUKT010000004">
    <property type="protein sequence ID" value="MEK7951193.1"/>
    <property type="molecule type" value="Genomic_DNA"/>
</dbReference>
<evidence type="ECO:0000313" key="8">
    <source>
        <dbReference type="EMBL" id="MEK7951193.1"/>
    </source>
</evidence>
<dbReference type="Pfam" id="PF00875">
    <property type="entry name" value="DNA_photolyase"/>
    <property type="match status" value="1"/>
</dbReference>
<keyword evidence="5 6" id="KW-0157">Chromophore</keyword>
<dbReference type="PRINTS" id="PR00147">
    <property type="entry name" value="DNAPHOTLYASE"/>
</dbReference>
<evidence type="ECO:0000256" key="3">
    <source>
        <dbReference type="ARBA" id="ARBA00022630"/>
    </source>
</evidence>